<comment type="caution">
    <text evidence="2">The sequence shown here is derived from an EMBL/GenBank/DDBJ whole genome shotgun (WGS) entry which is preliminary data.</text>
</comment>
<sequence length="96" mass="11003">MFFETETLKEGEEFYLVESVPSFAVHRFAAEKVRDPQGGPFSFRRRSHHLSPSSANGVRRRMAGETLKEGEEFYLVESVPSFAVHRFTAERVGEVH</sequence>
<name>A0ABR0QQW7_GOSAR</name>
<evidence type="ECO:0000313" key="2">
    <source>
        <dbReference type="EMBL" id="KAK5841707.1"/>
    </source>
</evidence>
<protein>
    <submittedName>
        <fullName evidence="2">Uncharacterized protein</fullName>
    </submittedName>
</protein>
<organism evidence="2 3">
    <name type="scientific">Gossypium arboreum</name>
    <name type="common">Tree cotton</name>
    <name type="synonym">Gossypium nanking</name>
    <dbReference type="NCBI Taxonomy" id="29729"/>
    <lineage>
        <taxon>Eukaryota</taxon>
        <taxon>Viridiplantae</taxon>
        <taxon>Streptophyta</taxon>
        <taxon>Embryophyta</taxon>
        <taxon>Tracheophyta</taxon>
        <taxon>Spermatophyta</taxon>
        <taxon>Magnoliopsida</taxon>
        <taxon>eudicotyledons</taxon>
        <taxon>Gunneridae</taxon>
        <taxon>Pentapetalae</taxon>
        <taxon>rosids</taxon>
        <taxon>malvids</taxon>
        <taxon>Malvales</taxon>
        <taxon>Malvaceae</taxon>
        <taxon>Malvoideae</taxon>
        <taxon>Gossypium</taxon>
    </lineage>
</organism>
<evidence type="ECO:0000313" key="3">
    <source>
        <dbReference type="Proteomes" id="UP001358586"/>
    </source>
</evidence>
<reference evidence="2 3" key="1">
    <citation type="submission" date="2023-03" db="EMBL/GenBank/DDBJ databases">
        <title>WGS of Gossypium arboreum.</title>
        <authorList>
            <person name="Yu D."/>
        </authorList>
    </citation>
    <scope>NUCLEOTIDE SEQUENCE [LARGE SCALE GENOMIC DNA]</scope>
    <source>
        <tissue evidence="2">Leaf</tissue>
    </source>
</reference>
<dbReference type="EMBL" id="JARKNE010000002">
    <property type="protein sequence ID" value="KAK5841707.1"/>
    <property type="molecule type" value="Genomic_DNA"/>
</dbReference>
<keyword evidence="3" id="KW-1185">Reference proteome</keyword>
<evidence type="ECO:0000256" key="1">
    <source>
        <dbReference type="SAM" id="MobiDB-lite"/>
    </source>
</evidence>
<gene>
    <name evidence="2" type="ORF">PVK06_004030</name>
</gene>
<dbReference type="Proteomes" id="UP001358586">
    <property type="component" value="Chromosome 2"/>
</dbReference>
<accession>A0ABR0QQW7</accession>
<feature type="region of interest" description="Disordered" evidence="1">
    <location>
        <begin position="39"/>
        <end position="60"/>
    </location>
</feature>
<proteinExistence type="predicted"/>